<accession>A0ABX8ULN7</accession>
<reference evidence="2 3" key="1">
    <citation type="submission" date="2021-07" db="EMBL/GenBank/DDBJ databases">
        <title>Paraburkholderia edwinii protects Aspergillus sp. from phenazines by acting as a toxin sponge.</title>
        <authorList>
            <person name="Dahlstrom K.M."/>
            <person name="Newman D.K."/>
        </authorList>
    </citation>
    <scope>NUCLEOTIDE SEQUENCE [LARGE SCALE GENOMIC DNA]</scope>
    <source>
        <strain evidence="2 3">Pe01</strain>
    </source>
</reference>
<feature type="region of interest" description="Disordered" evidence="1">
    <location>
        <begin position="344"/>
        <end position="389"/>
    </location>
</feature>
<dbReference type="Proteomes" id="UP000826462">
    <property type="component" value="Chromosome 1"/>
</dbReference>
<feature type="compositionally biased region" description="Polar residues" evidence="1">
    <location>
        <begin position="182"/>
        <end position="204"/>
    </location>
</feature>
<feature type="region of interest" description="Disordered" evidence="1">
    <location>
        <begin position="229"/>
        <end position="280"/>
    </location>
</feature>
<feature type="region of interest" description="Disordered" evidence="1">
    <location>
        <begin position="171"/>
        <end position="216"/>
    </location>
</feature>
<evidence type="ECO:0000313" key="3">
    <source>
        <dbReference type="Proteomes" id="UP000826462"/>
    </source>
</evidence>
<dbReference type="RefSeq" id="WP_219799278.1">
    <property type="nucleotide sequence ID" value="NZ_CP080095.1"/>
</dbReference>
<sequence length="389" mass="39767">MSTNIPFTLVEGAVALPPLRPLGPLSQAHGREWALLPPNISLRVELKALYAAMLRTFCLSSQAIRSMCSWEPLTAQAEAGSAAAIAMTADALSQQESAAAAAQASSQTVGAAGAFAAAAVTAAAASASAGVRPVARAPHRTSNLKLGSAVAIGGAAMLAWIVLDHPHREHANDAAPAANPPTSSRVAQQAEPSKTVTVASGNQKSDAKPDNKSSVDLNTATHSEARVTQAATVQNQEPLAASPATRTSVAPVAAKPPEIASRDAAPVTARRSSNTSATSTAIAAAPTWTARHAASSAASTVSRSASTQAKPSAAGEYSPFAPSASVDSEYESMTTSARTYSTYGTTTANAATPQRAQTAQRSNADANDSSWMGRMSQRRVTEVPELFSR</sequence>
<feature type="compositionally biased region" description="Low complexity" evidence="1">
    <location>
        <begin position="296"/>
        <end position="307"/>
    </location>
</feature>
<keyword evidence="3" id="KW-1185">Reference proteome</keyword>
<feature type="compositionally biased region" description="Polar residues" evidence="1">
    <location>
        <begin position="361"/>
        <end position="370"/>
    </location>
</feature>
<name>A0ABX8ULN7_9BURK</name>
<evidence type="ECO:0000256" key="1">
    <source>
        <dbReference type="SAM" id="MobiDB-lite"/>
    </source>
</evidence>
<proteinExistence type="predicted"/>
<evidence type="ECO:0000313" key="2">
    <source>
        <dbReference type="EMBL" id="QYD69945.1"/>
    </source>
</evidence>
<feature type="region of interest" description="Disordered" evidence="1">
    <location>
        <begin position="296"/>
        <end position="329"/>
    </location>
</feature>
<organism evidence="2 3">
    <name type="scientific">Paraburkholderia edwinii</name>
    <dbReference type="NCBI Taxonomy" id="2861782"/>
    <lineage>
        <taxon>Bacteria</taxon>
        <taxon>Pseudomonadati</taxon>
        <taxon>Pseudomonadota</taxon>
        <taxon>Betaproteobacteria</taxon>
        <taxon>Burkholderiales</taxon>
        <taxon>Burkholderiaceae</taxon>
        <taxon>Paraburkholderia</taxon>
    </lineage>
</organism>
<dbReference type="EMBL" id="CP080095">
    <property type="protein sequence ID" value="QYD69945.1"/>
    <property type="molecule type" value="Genomic_DNA"/>
</dbReference>
<feature type="compositionally biased region" description="Low complexity" evidence="1">
    <location>
        <begin position="268"/>
        <end position="280"/>
    </location>
</feature>
<gene>
    <name evidence="2" type="ORF">KZJ38_06325</name>
</gene>
<protein>
    <submittedName>
        <fullName evidence="2">Uncharacterized protein</fullName>
    </submittedName>
</protein>
<feature type="compositionally biased region" description="Low complexity" evidence="1">
    <location>
        <begin position="345"/>
        <end position="360"/>
    </location>
</feature>